<feature type="compositionally biased region" description="Basic residues" evidence="1">
    <location>
        <begin position="119"/>
        <end position="129"/>
    </location>
</feature>
<gene>
    <name evidence="2" type="ORF">EDD73_13716</name>
</gene>
<comment type="caution">
    <text evidence="2">The sequence shown here is derived from an EMBL/GenBank/DDBJ whole genome shotgun (WGS) entry which is preliminary data.</text>
</comment>
<evidence type="ECO:0000313" key="2">
    <source>
        <dbReference type="EMBL" id="TCP60456.1"/>
    </source>
</evidence>
<accession>A0A4V2SW07</accession>
<sequence>MTGKQKKPYADRFQQGSDYKKAFEEDVNLLIKRDMPLPWRNKAVEELTEAYLEQIGQIPDSLQLHRLANYILRDELKDRCPDKLTRTEFPFLSSGQVSVRMRRERATGDMSYFSSTNKRNSHKPKKYRHSQQQGA</sequence>
<feature type="region of interest" description="Disordered" evidence="1">
    <location>
        <begin position="103"/>
        <end position="135"/>
    </location>
</feature>
<evidence type="ECO:0000256" key="1">
    <source>
        <dbReference type="SAM" id="MobiDB-lite"/>
    </source>
</evidence>
<reference evidence="2 3" key="1">
    <citation type="submission" date="2019-03" db="EMBL/GenBank/DDBJ databases">
        <title>Genomic Encyclopedia of Type Strains, Phase IV (KMG-IV): sequencing the most valuable type-strain genomes for metagenomic binning, comparative biology and taxonomic classification.</title>
        <authorList>
            <person name="Goeker M."/>
        </authorList>
    </citation>
    <scope>NUCLEOTIDE SEQUENCE [LARGE SCALE GENOMIC DNA]</scope>
    <source>
        <strain evidence="2 3">DSM 11170</strain>
    </source>
</reference>
<name>A0A4V2SW07_9FIRM</name>
<dbReference type="Proteomes" id="UP000294813">
    <property type="component" value="Unassembled WGS sequence"/>
</dbReference>
<organism evidence="2 3">
    <name type="scientific">Heliophilum fasciatum</name>
    <dbReference type="NCBI Taxonomy" id="35700"/>
    <lineage>
        <taxon>Bacteria</taxon>
        <taxon>Bacillati</taxon>
        <taxon>Bacillota</taxon>
        <taxon>Clostridia</taxon>
        <taxon>Eubacteriales</taxon>
        <taxon>Heliobacteriaceae</taxon>
        <taxon>Heliophilum</taxon>
    </lineage>
</organism>
<keyword evidence="3" id="KW-1185">Reference proteome</keyword>
<dbReference type="EMBL" id="SLXT01000037">
    <property type="protein sequence ID" value="TCP60456.1"/>
    <property type="molecule type" value="Genomic_DNA"/>
</dbReference>
<evidence type="ECO:0000313" key="3">
    <source>
        <dbReference type="Proteomes" id="UP000294813"/>
    </source>
</evidence>
<proteinExistence type="predicted"/>
<dbReference type="RefSeq" id="WP_207668895.1">
    <property type="nucleotide sequence ID" value="NZ_JAOQNU010000037.1"/>
</dbReference>
<protein>
    <submittedName>
        <fullName evidence="2">Uncharacterized protein</fullName>
    </submittedName>
</protein>
<dbReference type="AlphaFoldDB" id="A0A4V2SW07"/>